<keyword evidence="3" id="KW-1185">Reference proteome</keyword>
<feature type="compositionally biased region" description="Acidic residues" evidence="1">
    <location>
        <begin position="180"/>
        <end position="237"/>
    </location>
</feature>
<sequence>MIKPRSKKSIPRLKPTTTTEITPDDSITPIVLKRQDGALVNLECPICESIDFETINDFINHTDNDTRYHFEAEVRDFLISHPENLTDEFGKLLPIDEQPYTIGRAIEYMLINDIDPDEYMISWLPHRVLKQLKYDVHDYTDLKNKQQNEHDFSHLKSMFGKDQQELGLLLNEVVQFTQHEDDEEDEDDDEEEEEEEDDDDHDVDDEEEVSDDDNEDDVDEEEDEKISDDDIDVDYENVDMEVDEASQSFVIDEDVEEEIRQFSADVDLNVDSTSDLKEFPSLNELI</sequence>
<dbReference type="AlphaFoldDB" id="A0A1E4SVR1"/>
<dbReference type="OrthoDB" id="5355528at2759"/>
<name>A0A1E4SVR1_9ASCO</name>
<dbReference type="STRING" id="983967.A0A1E4SVR1"/>
<feature type="region of interest" description="Disordered" evidence="1">
    <location>
        <begin position="1"/>
        <end position="21"/>
    </location>
</feature>
<accession>A0A1E4SVR1</accession>
<proteinExistence type="predicted"/>
<protein>
    <submittedName>
        <fullName evidence="2">Uncharacterized protein</fullName>
    </submittedName>
</protein>
<evidence type="ECO:0000313" key="2">
    <source>
        <dbReference type="EMBL" id="ODV83512.1"/>
    </source>
</evidence>
<evidence type="ECO:0000256" key="1">
    <source>
        <dbReference type="SAM" id="MobiDB-lite"/>
    </source>
</evidence>
<gene>
    <name evidence="2" type="ORF">CANARDRAFT_177665</name>
</gene>
<reference evidence="3" key="1">
    <citation type="submission" date="2016-04" db="EMBL/GenBank/DDBJ databases">
        <title>Comparative genomics of biotechnologically important yeasts.</title>
        <authorList>
            <consortium name="DOE Joint Genome Institute"/>
            <person name="Riley R."/>
            <person name="Haridas S."/>
            <person name="Wolfe K.H."/>
            <person name="Lopes M.R."/>
            <person name="Hittinger C.T."/>
            <person name="Goker M."/>
            <person name="Salamov A."/>
            <person name="Wisecaver J."/>
            <person name="Long T.M."/>
            <person name="Aerts A.L."/>
            <person name="Barry K."/>
            <person name="Choi C."/>
            <person name="Clum A."/>
            <person name="Coughlan A.Y."/>
            <person name="Deshpande S."/>
            <person name="Douglass A.P."/>
            <person name="Hanson S.J."/>
            <person name="Klenk H.-P."/>
            <person name="Labutti K."/>
            <person name="Lapidus A."/>
            <person name="Lindquist E."/>
            <person name="Lipzen A."/>
            <person name="Meier-Kolthoff J.P."/>
            <person name="Ohm R.A."/>
            <person name="Otillar R.P."/>
            <person name="Pangilinan J."/>
            <person name="Peng Y."/>
            <person name="Rokas A."/>
            <person name="Rosa C.A."/>
            <person name="Scheuner C."/>
            <person name="Sibirny A.A."/>
            <person name="Slot J.C."/>
            <person name="Stielow J.B."/>
            <person name="Sun H."/>
            <person name="Kurtzman C.P."/>
            <person name="Blackwell M."/>
            <person name="Grigoriev I.V."/>
            <person name="Jeffries T.W."/>
        </authorList>
    </citation>
    <scope>NUCLEOTIDE SEQUENCE [LARGE SCALE GENOMIC DNA]</scope>
    <source>
        <strain evidence="3">NRRL YB-2248</strain>
    </source>
</reference>
<evidence type="ECO:0000313" key="3">
    <source>
        <dbReference type="Proteomes" id="UP000094801"/>
    </source>
</evidence>
<feature type="compositionally biased region" description="Basic residues" evidence="1">
    <location>
        <begin position="1"/>
        <end position="11"/>
    </location>
</feature>
<dbReference type="EMBL" id="KV453863">
    <property type="protein sequence ID" value="ODV83512.1"/>
    <property type="molecule type" value="Genomic_DNA"/>
</dbReference>
<dbReference type="Proteomes" id="UP000094801">
    <property type="component" value="Unassembled WGS sequence"/>
</dbReference>
<feature type="region of interest" description="Disordered" evidence="1">
    <location>
        <begin position="178"/>
        <end position="237"/>
    </location>
</feature>
<organism evidence="2 3">
    <name type="scientific">[Candida] arabinofermentans NRRL YB-2248</name>
    <dbReference type="NCBI Taxonomy" id="983967"/>
    <lineage>
        <taxon>Eukaryota</taxon>
        <taxon>Fungi</taxon>
        <taxon>Dikarya</taxon>
        <taxon>Ascomycota</taxon>
        <taxon>Saccharomycotina</taxon>
        <taxon>Pichiomycetes</taxon>
        <taxon>Pichiales</taxon>
        <taxon>Pichiaceae</taxon>
        <taxon>Ogataea</taxon>
        <taxon>Ogataea/Candida clade</taxon>
    </lineage>
</organism>